<evidence type="ECO:0000313" key="5">
    <source>
        <dbReference type="EMBL" id="WYJ92313.1"/>
    </source>
</evidence>
<reference evidence="4" key="3">
    <citation type="submission" date="2024-03" db="EMBL/GenBank/DDBJ databases">
        <title>The Genome Sequence of Enterococcus sp. DIV0242b.</title>
        <authorList>
            <consortium name="The Broad Institute Genomics Platform"/>
            <consortium name="The Broad Institute Microbial Omics Core"/>
            <consortium name="The Broad Institute Genomic Center for Infectious Diseases"/>
            <person name="Earl A."/>
            <person name="Manson A."/>
            <person name="Gilmore M."/>
            <person name="Schwartman J."/>
            <person name="Shea T."/>
            <person name="Abouelleil A."/>
            <person name="Cao P."/>
            <person name="Chapman S."/>
            <person name="Cusick C."/>
            <person name="Young S."/>
            <person name="Neafsey D."/>
            <person name="Nusbaum C."/>
            <person name="Birren B."/>
        </authorList>
    </citation>
    <scope>NUCLEOTIDE SEQUENCE</scope>
    <source>
        <strain evidence="4">9E7_DIV0242</strain>
    </source>
</reference>
<evidence type="ECO:0000313" key="6">
    <source>
        <dbReference type="Proteomes" id="UP000195141"/>
    </source>
</evidence>
<keyword evidence="1" id="KW-0175">Coiled coil</keyword>
<reference evidence="3" key="1">
    <citation type="submission" date="2017-05" db="EMBL/GenBank/DDBJ databases">
        <title>The Genome Sequence of Enterococcus sp. 9E7_DIV0242.</title>
        <authorList>
            <consortium name="The Broad Institute Genomics Platform"/>
            <consortium name="The Broad Institute Genomic Center for Infectious Diseases"/>
            <person name="Earl A."/>
            <person name="Manson A."/>
            <person name="Schwartman J."/>
            <person name="Gilmore M."/>
            <person name="Abouelleil A."/>
            <person name="Cao P."/>
            <person name="Chapman S."/>
            <person name="Cusick C."/>
            <person name="Shea T."/>
            <person name="Young S."/>
            <person name="Neafsey D."/>
            <person name="Nusbaum C."/>
            <person name="Birren B."/>
        </authorList>
    </citation>
    <scope>NUCLEOTIDE SEQUENCE [LARGE SCALE GENOMIC DNA]</scope>
    <source>
        <strain evidence="3">9E7_DIV0242</strain>
    </source>
</reference>
<evidence type="ECO:0000313" key="3">
    <source>
        <dbReference type="EMBL" id="OTP06778.1"/>
    </source>
</evidence>
<keyword evidence="2" id="KW-0812">Transmembrane</keyword>
<feature type="coiled-coil region" evidence="1">
    <location>
        <begin position="36"/>
        <end position="66"/>
    </location>
</feature>
<evidence type="ECO:0000256" key="1">
    <source>
        <dbReference type="SAM" id="Coils"/>
    </source>
</evidence>
<dbReference type="AlphaFoldDB" id="A0A242JVQ7"/>
<dbReference type="RefSeq" id="WP_086351139.1">
    <property type="nucleotide sequence ID" value="NZ_CP147247.1"/>
</dbReference>
<accession>A0A242JVQ7</accession>
<protein>
    <submittedName>
        <fullName evidence="3">Uncharacterized protein</fullName>
    </submittedName>
</protein>
<proteinExistence type="predicted"/>
<dbReference type="OrthoDB" id="2194212at2"/>
<evidence type="ECO:0000313" key="4">
    <source>
        <dbReference type="EMBL" id="WYJ91944.1"/>
    </source>
</evidence>
<dbReference type="EMBL" id="CP147247">
    <property type="protein sequence ID" value="WYJ92313.1"/>
    <property type="molecule type" value="Genomic_DNA"/>
</dbReference>
<evidence type="ECO:0000256" key="2">
    <source>
        <dbReference type="SAM" id="Phobius"/>
    </source>
</evidence>
<keyword evidence="2" id="KW-1133">Transmembrane helix</keyword>
<sequence>MSVLDWLFIGLLSSAILFLLFMVLVSVGALLTGRNVKKLKQRKVKNKKKRKKLKRAIRQMQEKRKQQWINVLLLLVLSIGLGGGAIYTRHYQGTTLGERDSDALTQGYYLVDEIKGQLEGAESAESKTKVAKNIKDLSGRLSSYGTRVASQRLTLENQSMLNKQYNYMMELGVNLNAQTEEFLSDPEKLAEFEADLEKVRTHQQQVLKQLKISEDSLKKKDR</sequence>
<name>A0A242JVQ7_9ENTE</name>
<dbReference type="EMBL" id="CP147247">
    <property type="protein sequence ID" value="WYJ91944.1"/>
    <property type="molecule type" value="Genomic_DNA"/>
</dbReference>
<dbReference type="Proteomes" id="UP000195141">
    <property type="component" value="Chromosome"/>
</dbReference>
<feature type="transmembrane region" description="Helical" evidence="2">
    <location>
        <begin position="6"/>
        <end position="33"/>
    </location>
</feature>
<gene>
    <name evidence="4" type="ORF">A5888_003717</name>
    <name evidence="5" type="ORF">A5888_004086</name>
    <name evidence="3" type="ORF">A5888_004182</name>
</gene>
<feature type="transmembrane region" description="Helical" evidence="2">
    <location>
        <begin position="68"/>
        <end position="87"/>
    </location>
</feature>
<dbReference type="EMBL" id="NGMM01000018">
    <property type="protein sequence ID" value="OTP06778.1"/>
    <property type="molecule type" value="Genomic_DNA"/>
</dbReference>
<keyword evidence="6" id="KW-1185">Reference proteome</keyword>
<reference evidence="4" key="2">
    <citation type="submission" date="2017-05" db="EMBL/GenBank/DDBJ databases">
        <authorList>
            <consortium name="The Broad Institute Genomics Platform"/>
            <consortium name="The Broad Institute Genomic Center for Infectious Diseases"/>
            <person name="Earl A."/>
            <person name="Manson A."/>
            <person name="Schwartman J."/>
            <person name="Gilmore M."/>
            <person name="Abouelleil A."/>
            <person name="Cao P."/>
            <person name="Chapman S."/>
            <person name="Cusick C."/>
            <person name="Shea T."/>
            <person name="Young S."/>
            <person name="Neafsey D."/>
            <person name="Nusbaum C."/>
            <person name="Birren B."/>
        </authorList>
    </citation>
    <scope>NUCLEOTIDE SEQUENCE</scope>
    <source>
        <strain evidence="4">9E7_DIV0242</strain>
    </source>
</reference>
<keyword evidence="2" id="KW-0472">Membrane</keyword>
<organism evidence="3">
    <name type="scientific">Candidatus Enterococcus clewellii</name>
    <dbReference type="NCBI Taxonomy" id="1834193"/>
    <lineage>
        <taxon>Bacteria</taxon>
        <taxon>Bacillati</taxon>
        <taxon>Bacillota</taxon>
        <taxon>Bacilli</taxon>
        <taxon>Lactobacillales</taxon>
        <taxon>Enterococcaceae</taxon>
        <taxon>Enterococcus</taxon>
    </lineage>
</organism>